<organism evidence="7 8">
    <name type="scientific">Chelativorans petroleitrophicus</name>
    <dbReference type="NCBI Taxonomy" id="2975484"/>
    <lineage>
        <taxon>Bacteria</taxon>
        <taxon>Pseudomonadati</taxon>
        <taxon>Pseudomonadota</taxon>
        <taxon>Alphaproteobacteria</taxon>
        <taxon>Hyphomicrobiales</taxon>
        <taxon>Phyllobacteriaceae</taxon>
        <taxon>Chelativorans</taxon>
    </lineage>
</organism>
<evidence type="ECO:0000256" key="5">
    <source>
        <dbReference type="ARBA" id="ARBA00022840"/>
    </source>
</evidence>
<evidence type="ECO:0000256" key="4">
    <source>
        <dbReference type="ARBA" id="ARBA00022777"/>
    </source>
</evidence>
<reference evidence="7" key="1">
    <citation type="submission" date="2022-08" db="EMBL/GenBank/DDBJ databases">
        <title>Chelativorans sichuanense sp. nov., a paraffin oil-degrading bacterium isolated from a mixture of oil-based drill cuttings and paddy soil.</title>
        <authorList>
            <person name="Yu J."/>
            <person name="Liu H."/>
            <person name="Chen Q."/>
        </authorList>
    </citation>
    <scope>NUCLEOTIDE SEQUENCE</scope>
    <source>
        <strain evidence="7">SCAU 2101</strain>
    </source>
</reference>
<dbReference type="AlphaFoldDB" id="A0A9X3B0S0"/>
<dbReference type="Gene3D" id="3.30.200.20">
    <property type="entry name" value="Phosphorylase Kinase, domain 1"/>
    <property type="match status" value="1"/>
</dbReference>
<feature type="domain" description="Aminoglycoside phosphotransferase" evidence="6">
    <location>
        <begin position="51"/>
        <end position="280"/>
    </location>
</feature>
<dbReference type="GO" id="GO:0016301">
    <property type="term" value="F:kinase activity"/>
    <property type="evidence" value="ECO:0007669"/>
    <property type="project" value="UniProtKB-KW"/>
</dbReference>
<dbReference type="SUPFAM" id="SSF56112">
    <property type="entry name" value="Protein kinase-like (PK-like)"/>
    <property type="match status" value="1"/>
</dbReference>
<evidence type="ECO:0000256" key="1">
    <source>
        <dbReference type="ARBA" id="ARBA00010165"/>
    </source>
</evidence>
<name>A0A9X3B0S0_9HYPH</name>
<comment type="caution">
    <text evidence="7">The sequence shown here is derived from an EMBL/GenBank/DDBJ whole genome shotgun (WGS) entry which is preliminary data.</text>
</comment>
<evidence type="ECO:0000313" key="8">
    <source>
        <dbReference type="Proteomes" id="UP001149009"/>
    </source>
</evidence>
<keyword evidence="4" id="KW-0418">Kinase</keyword>
<keyword evidence="2" id="KW-0808">Transferase</keyword>
<dbReference type="Pfam" id="PF01636">
    <property type="entry name" value="APH"/>
    <property type="match status" value="1"/>
</dbReference>
<dbReference type="PANTHER" id="PTHR34273">
    <property type="entry name" value="METHYLTHIORIBOSE KINASE"/>
    <property type="match status" value="1"/>
</dbReference>
<dbReference type="Proteomes" id="UP001149009">
    <property type="component" value="Unassembled WGS sequence"/>
</dbReference>
<evidence type="ECO:0000313" key="7">
    <source>
        <dbReference type="EMBL" id="MCT8991969.1"/>
    </source>
</evidence>
<gene>
    <name evidence="7" type="ORF">NYR54_17010</name>
</gene>
<keyword evidence="8" id="KW-1185">Reference proteome</keyword>
<comment type="similarity">
    <text evidence="1">Belongs to the methylthioribose kinase family.</text>
</comment>
<keyword evidence="3" id="KW-0547">Nucleotide-binding</keyword>
<evidence type="ECO:0000259" key="6">
    <source>
        <dbReference type="Pfam" id="PF01636"/>
    </source>
</evidence>
<dbReference type="EMBL" id="JAODNV010000021">
    <property type="protein sequence ID" value="MCT8991969.1"/>
    <property type="molecule type" value="Genomic_DNA"/>
</dbReference>
<evidence type="ECO:0000256" key="3">
    <source>
        <dbReference type="ARBA" id="ARBA00022741"/>
    </source>
</evidence>
<protein>
    <submittedName>
        <fullName evidence="7">Aminoglycoside phosphotransferase family protein</fullName>
    </submittedName>
</protein>
<dbReference type="PANTHER" id="PTHR34273:SF2">
    <property type="entry name" value="METHYLTHIORIBOSE KINASE"/>
    <property type="match status" value="1"/>
</dbReference>
<accession>A0A9X3B0S0</accession>
<keyword evidence="5" id="KW-0067">ATP-binding</keyword>
<dbReference type="RefSeq" id="WP_261516923.1">
    <property type="nucleotide sequence ID" value="NZ_JAODNV010000021.1"/>
</dbReference>
<dbReference type="Gene3D" id="3.90.1200.10">
    <property type="match status" value="1"/>
</dbReference>
<dbReference type="InterPro" id="IPR002575">
    <property type="entry name" value="Aminoglycoside_PTrfase"/>
</dbReference>
<sequence length="360" mass="39511">MNNAAASLPAVSFFIGWPEMEGVEDTAWLGAVADELKQRGILAPSGDCAFERLTGGVSSDIWTIAQGDRRVAVKRALPKLRVEQDWQAPVSRNAADARWLQTVRGIMPEAVPEILHHDEAAHFFVMSYIEPERAPVWKSQLLSGTVSASFAAAVGRAIGRIHAATAGRADIRAAFDNGETFHAIRLSPYLESTALRHPPLAPRIREVIEITAARRECLIHGDMSPKNILAADTGPIFLDAECATCGDPAFDLAFCLNHLLLKRLRAADPAPLFDAFEAMASGYFETARFAGAEHVERRAAALLPMLFLARVDGKSPVEYITEESERDLIRRVAAPLITTPVETLREINERWQRALNEGKT</sequence>
<proteinExistence type="inferred from homology"/>
<evidence type="ECO:0000256" key="2">
    <source>
        <dbReference type="ARBA" id="ARBA00022679"/>
    </source>
</evidence>
<dbReference type="InterPro" id="IPR011009">
    <property type="entry name" value="Kinase-like_dom_sf"/>
</dbReference>
<dbReference type="GO" id="GO:0005524">
    <property type="term" value="F:ATP binding"/>
    <property type="evidence" value="ECO:0007669"/>
    <property type="project" value="UniProtKB-KW"/>
</dbReference>